<proteinExistence type="predicted"/>
<keyword evidence="4" id="KW-1185">Reference proteome</keyword>
<dbReference type="OrthoDB" id="10513758at2759"/>
<accession>A0A2P5BZL5</accession>
<dbReference type="Proteomes" id="UP000237000">
    <property type="component" value="Unassembled WGS sequence"/>
</dbReference>
<comment type="caution">
    <text evidence="3">The sequence shown here is derived from an EMBL/GenBank/DDBJ whole genome shotgun (WGS) entry which is preliminary data.</text>
</comment>
<keyword evidence="2" id="KW-0732">Signal</keyword>
<gene>
    <name evidence="3" type="ORF">TorRG33x02_303170</name>
</gene>
<evidence type="ECO:0000313" key="4">
    <source>
        <dbReference type="Proteomes" id="UP000237000"/>
    </source>
</evidence>
<feature type="signal peptide" evidence="2">
    <location>
        <begin position="1"/>
        <end position="27"/>
    </location>
</feature>
<evidence type="ECO:0000256" key="1">
    <source>
        <dbReference type="SAM" id="MobiDB-lite"/>
    </source>
</evidence>
<organism evidence="3 4">
    <name type="scientific">Trema orientale</name>
    <name type="common">Charcoal tree</name>
    <name type="synonym">Celtis orientalis</name>
    <dbReference type="NCBI Taxonomy" id="63057"/>
    <lineage>
        <taxon>Eukaryota</taxon>
        <taxon>Viridiplantae</taxon>
        <taxon>Streptophyta</taxon>
        <taxon>Embryophyta</taxon>
        <taxon>Tracheophyta</taxon>
        <taxon>Spermatophyta</taxon>
        <taxon>Magnoliopsida</taxon>
        <taxon>eudicotyledons</taxon>
        <taxon>Gunneridae</taxon>
        <taxon>Pentapetalae</taxon>
        <taxon>rosids</taxon>
        <taxon>fabids</taxon>
        <taxon>Rosales</taxon>
        <taxon>Cannabaceae</taxon>
        <taxon>Trema</taxon>
    </lineage>
</organism>
<protein>
    <recommendedName>
        <fullName evidence="5">Transmembrane protein</fullName>
    </recommendedName>
</protein>
<evidence type="ECO:0000256" key="2">
    <source>
        <dbReference type="SAM" id="SignalP"/>
    </source>
</evidence>
<evidence type="ECO:0008006" key="5">
    <source>
        <dbReference type="Google" id="ProtNLM"/>
    </source>
</evidence>
<dbReference type="EMBL" id="JXTC01000435">
    <property type="protein sequence ID" value="PON54199.1"/>
    <property type="molecule type" value="Genomic_DNA"/>
</dbReference>
<sequence length="139" mass="15395">MTRPKQRILSIHCWVLLSLDSLSASIASLNTLFIPPQQRSFTPKNPLIHLNLTENSPQNSSTPKTHNPNELQPNFQTFKPQKIQASTKLESAKKTMADQSEIGENVEEQRKPASPSGRGTRGNEVRRHGASNAEANSGR</sequence>
<feature type="chain" id="PRO_5015179511" description="Transmembrane protein" evidence="2">
    <location>
        <begin position="28"/>
        <end position="139"/>
    </location>
</feature>
<reference evidence="4" key="1">
    <citation type="submission" date="2016-06" db="EMBL/GenBank/DDBJ databases">
        <title>Parallel loss of symbiosis genes in relatives of nitrogen-fixing non-legume Parasponia.</title>
        <authorList>
            <person name="Van Velzen R."/>
            <person name="Holmer R."/>
            <person name="Bu F."/>
            <person name="Rutten L."/>
            <person name="Van Zeijl A."/>
            <person name="Liu W."/>
            <person name="Santuari L."/>
            <person name="Cao Q."/>
            <person name="Sharma T."/>
            <person name="Shen D."/>
            <person name="Roswanjaya Y."/>
            <person name="Wardhani T."/>
            <person name="Kalhor M.S."/>
            <person name="Jansen J."/>
            <person name="Van den Hoogen J."/>
            <person name="Gungor B."/>
            <person name="Hartog M."/>
            <person name="Hontelez J."/>
            <person name="Verver J."/>
            <person name="Yang W.-C."/>
            <person name="Schijlen E."/>
            <person name="Repin R."/>
            <person name="Schilthuizen M."/>
            <person name="Schranz E."/>
            <person name="Heidstra R."/>
            <person name="Miyata K."/>
            <person name="Fedorova E."/>
            <person name="Kohlen W."/>
            <person name="Bisseling T."/>
            <person name="Smit S."/>
            <person name="Geurts R."/>
        </authorList>
    </citation>
    <scope>NUCLEOTIDE SEQUENCE [LARGE SCALE GENOMIC DNA]</scope>
    <source>
        <strain evidence="4">cv. RG33-2</strain>
    </source>
</reference>
<dbReference type="InParanoid" id="A0A2P5BZL5"/>
<dbReference type="AlphaFoldDB" id="A0A2P5BZL5"/>
<feature type="region of interest" description="Disordered" evidence="1">
    <location>
        <begin position="48"/>
        <end position="139"/>
    </location>
</feature>
<evidence type="ECO:0000313" key="3">
    <source>
        <dbReference type="EMBL" id="PON54199.1"/>
    </source>
</evidence>
<feature type="compositionally biased region" description="Polar residues" evidence="1">
    <location>
        <begin position="52"/>
        <end position="89"/>
    </location>
</feature>
<name>A0A2P5BZL5_TREOI</name>